<proteinExistence type="predicted"/>
<organism evidence="1 2">
    <name type="scientific">Brevundimonas balnearis</name>
    <dbReference type="NCBI Taxonomy" id="1572858"/>
    <lineage>
        <taxon>Bacteria</taxon>
        <taxon>Pseudomonadati</taxon>
        <taxon>Pseudomonadota</taxon>
        <taxon>Alphaproteobacteria</taxon>
        <taxon>Caulobacterales</taxon>
        <taxon>Caulobacteraceae</taxon>
        <taxon>Brevundimonas</taxon>
    </lineage>
</organism>
<evidence type="ECO:0000313" key="1">
    <source>
        <dbReference type="EMBL" id="MFC0633823.1"/>
    </source>
</evidence>
<gene>
    <name evidence="1" type="ORF">ACFFGE_08005</name>
</gene>
<dbReference type="Proteomes" id="UP001589906">
    <property type="component" value="Unassembled WGS sequence"/>
</dbReference>
<comment type="caution">
    <text evidence="1">The sequence shown here is derived from an EMBL/GenBank/DDBJ whole genome shotgun (WGS) entry which is preliminary data.</text>
</comment>
<accession>A0ABV6R2H2</accession>
<dbReference type="RefSeq" id="WP_376835791.1">
    <property type="nucleotide sequence ID" value="NZ_JBHLSW010000005.1"/>
</dbReference>
<protein>
    <submittedName>
        <fullName evidence="1">Uncharacterized protein</fullName>
    </submittedName>
</protein>
<sequence>MIAAAVLSSLVLLQDPSSLEAYQPPRIRPFEPPSDFAINAERQPVEGDGRVFVRRPIDRSFSVEEYAGQYEATPSEAELAYAQGVAAAELQVDGAMGPLDGLWRVVGAEGEVILTLALADAGGSTPVQGAWLDEDAPPAADGGPLGSIVRTGTTARIEAGAWVLTLDWAEGGWRGRLSGPGGERSVSLRRP</sequence>
<name>A0ABV6R2H2_9CAUL</name>
<evidence type="ECO:0000313" key="2">
    <source>
        <dbReference type="Proteomes" id="UP001589906"/>
    </source>
</evidence>
<dbReference type="EMBL" id="JBHLSW010000005">
    <property type="protein sequence ID" value="MFC0633823.1"/>
    <property type="molecule type" value="Genomic_DNA"/>
</dbReference>
<keyword evidence="2" id="KW-1185">Reference proteome</keyword>
<reference evidence="1 2" key="1">
    <citation type="submission" date="2024-09" db="EMBL/GenBank/DDBJ databases">
        <authorList>
            <person name="Sun Q."/>
            <person name="Mori K."/>
        </authorList>
    </citation>
    <scope>NUCLEOTIDE SEQUENCE [LARGE SCALE GENOMIC DNA]</scope>
    <source>
        <strain evidence="1 2">NCAIM B.02621</strain>
    </source>
</reference>